<evidence type="ECO:0000313" key="2">
    <source>
        <dbReference type="EMBL" id="CAF1438816.1"/>
    </source>
</evidence>
<evidence type="ECO:0008006" key="4">
    <source>
        <dbReference type="Google" id="ProtNLM"/>
    </source>
</evidence>
<dbReference type="PANTHER" id="PTHR46580">
    <property type="entry name" value="SENSOR KINASE-RELATED"/>
    <property type="match status" value="1"/>
</dbReference>
<protein>
    <recommendedName>
        <fullName evidence="4">VCBS repeat-containing protein</fullName>
    </recommendedName>
</protein>
<reference evidence="2" key="1">
    <citation type="submission" date="2021-02" db="EMBL/GenBank/DDBJ databases">
        <authorList>
            <person name="Nowell W R."/>
        </authorList>
    </citation>
    <scope>NUCLEOTIDE SEQUENCE</scope>
</reference>
<proteinExistence type="predicted"/>
<dbReference type="InterPro" id="IPR028994">
    <property type="entry name" value="Integrin_alpha_N"/>
</dbReference>
<organism evidence="2 3">
    <name type="scientific">Adineta ricciae</name>
    <name type="common">Rotifer</name>
    <dbReference type="NCBI Taxonomy" id="249248"/>
    <lineage>
        <taxon>Eukaryota</taxon>
        <taxon>Metazoa</taxon>
        <taxon>Spiralia</taxon>
        <taxon>Gnathifera</taxon>
        <taxon>Rotifera</taxon>
        <taxon>Eurotatoria</taxon>
        <taxon>Bdelloidea</taxon>
        <taxon>Adinetida</taxon>
        <taxon>Adinetidae</taxon>
        <taxon>Adineta</taxon>
    </lineage>
</organism>
<dbReference type="Pfam" id="PF13517">
    <property type="entry name" value="FG-GAP_3"/>
    <property type="match status" value="1"/>
</dbReference>
<name>A0A815NKG6_ADIRI</name>
<evidence type="ECO:0000313" key="3">
    <source>
        <dbReference type="Proteomes" id="UP000663828"/>
    </source>
</evidence>
<dbReference type="SUPFAM" id="SSF69318">
    <property type="entry name" value="Integrin alpha N-terminal domain"/>
    <property type="match status" value="2"/>
</dbReference>
<accession>A0A815NKG6</accession>
<gene>
    <name evidence="2" type="ORF">XAT740_LOCUS36192</name>
</gene>
<keyword evidence="1" id="KW-0732">Signal</keyword>
<dbReference type="Gene3D" id="2.130.10.130">
    <property type="entry name" value="Integrin alpha, N-terminal"/>
    <property type="match status" value="2"/>
</dbReference>
<dbReference type="PANTHER" id="PTHR46580:SF4">
    <property type="entry name" value="ATP_GTP-BINDING PROTEIN"/>
    <property type="match status" value="1"/>
</dbReference>
<sequence>MTLKYQSQTYQTDLHPMSIATGDFNRDSIIDLAITNFESHTVSVLLGNRNGTFQIQQILSTGNGSGPQKVVTTDFDNDSFLDLAVTLSIEKRIVIYFGTSETNLFHSPPYNFSYYAYRYPPDLIEVSDLNLDGFVDLIVTQNANMTNIPKKLICFLNDGSGCQFKIANYFQYYFEDTENIIDIVIGDFNKDGIGNSDPYTGLTRTGMTNEYPSKMIKGRFNDDQSDDVAVISFRLNTLQIQFGFGQGNFFTQIYLTDIYPTSMAVINFNKDGIDDLAILHCNGTVSVFLALKIGILDRHYLSFSNYTTTNGKCAQSLKVIDLNQDGRDDVVFVDPEMNVIRLLLGSPCDE</sequence>
<dbReference type="InterPro" id="IPR013517">
    <property type="entry name" value="FG-GAP"/>
</dbReference>
<keyword evidence="3" id="KW-1185">Reference proteome</keyword>
<evidence type="ECO:0000256" key="1">
    <source>
        <dbReference type="ARBA" id="ARBA00022729"/>
    </source>
</evidence>
<dbReference type="EMBL" id="CAJNOR010003692">
    <property type="protein sequence ID" value="CAF1438816.1"/>
    <property type="molecule type" value="Genomic_DNA"/>
</dbReference>
<comment type="caution">
    <text evidence="2">The sequence shown here is derived from an EMBL/GenBank/DDBJ whole genome shotgun (WGS) entry which is preliminary data.</text>
</comment>
<dbReference type="Proteomes" id="UP000663828">
    <property type="component" value="Unassembled WGS sequence"/>
</dbReference>
<dbReference type="AlphaFoldDB" id="A0A815NKG6"/>